<evidence type="ECO:0000256" key="1">
    <source>
        <dbReference type="SAM" id="Phobius"/>
    </source>
</evidence>
<dbReference type="AlphaFoldDB" id="A0A0E9P8D7"/>
<feature type="transmembrane region" description="Helical" evidence="1">
    <location>
        <begin position="22"/>
        <end position="41"/>
    </location>
</feature>
<sequence>MTHYYNTFGIQTYCSKEIVSFYLNWVIFIVTDSVLILCICLHSQQGAR</sequence>
<keyword evidence="1" id="KW-0812">Transmembrane</keyword>
<evidence type="ECO:0000313" key="2">
    <source>
        <dbReference type="EMBL" id="JAH00532.1"/>
    </source>
</evidence>
<accession>A0A0E9P8D7</accession>
<name>A0A0E9P8D7_ANGAN</name>
<dbReference type="EMBL" id="GBXM01108045">
    <property type="protein sequence ID" value="JAH00532.1"/>
    <property type="molecule type" value="Transcribed_RNA"/>
</dbReference>
<reference evidence="2" key="2">
    <citation type="journal article" date="2015" name="Fish Shellfish Immunol.">
        <title>Early steps in the European eel (Anguilla anguilla)-Vibrio vulnificus interaction in the gills: Role of the RtxA13 toxin.</title>
        <authorList>
            <person name="Callol A."/>
            <person name="Pajuelo D."/>
            <person name="Ebbesson L."/>
            <person name="Teles M."/>
            <person name="MacKenzie S."/>
            <person name="Amaro C."/>
        </authorList>
    </citation>
    <scope>NUCLEOTIDE SEQUENCE</scope>
</reference>
<organism evidence="2">
    <name type="scientific">Anguilla anguilla</name>
    <name type="common">European freshwater eel</name>
    <name type="synonym">Muraena anguilla</name>
    <dbReference type="NCBI Taxonomy" id="7936"/>
    <lineage>
        <taxon>Eukaryota</taxon>
        <taxon>Metazoa</taxon>
        <taxon>Chordata</taxon>
        <taxon>Craniata</taxon>
        <taxon>Vertebrata</taxon>
        <taxon>Euteleostomi</taxon>
        <taxon>Actinopterygii</taxon>
        <taxon>Neopterygii</taxon>
        <taxon>Teleostei</taxon>
        <taxon>Anguilliformes</taxon>
        <taxon>Anguillidae</taxon>
        <taxon>Anguilla</taxon>
    </lineage>
</organism>
<keyword evidence="1" id="KW-0472">Membrane</keyword>
<proteinExistence type="predicted"/>
<reference evidence="2" key="1">
    <citation type="submission" date="2014-11" db="EMBL/GenBank/DDBJ databases">
        <authorList>
            <person name="Amaro Gonzalez C."/>
        </authorList>
    </citation>
    <scope>NUCLEOTIDE SEQUENCE</scope>
</reference>
<keyword evidence="1" id="KW-1133">Transmembrane helix</keyword>
<protein>
    <submittedName>
        <fullName evidence="2">Uncharacterized protein</fullName>
    </submittedName>
</protein>